<protein>
    <submittedName>
        <fullName evidence="2">Uncharacterized protein</fullName>
    </submittedName>
</protein>
<gene>
    <name evidence="2" type="ORF">GJJ30_14060</name>
</gene>
<feature type="transmembrane region" description="Helical" evidence="1">
    <location>
        <begin position="45"/>
        <end position="63"/>
    </location>
</feature>
<feature type="transmembrane region" description="Helical" evidence="1">
    <location>
        <begin position="75"/>
        <end position="93"/>
    </location>
</feature>
<evidence type="ECO:0000256" key="1">
    <source>
        <dbReference type="SAM" id="Phobius"/>
    </source>
</evidence>
<dbReference type="Proteomes" id="UP000441754">
    <property type="component" value="Unassembled WGS sequence"/>
</dbReference>
<feature type="transmembrane region" description="Helical" evidence="1">
    <location>
        <begin position="209"/>
        <end position="228"/>
    </location>
</feature>
<keyword evidence="3" id="KW-1185">Reference proteome</keyword>
<evidence type="ECO:0000313" key="2">
    <source>
        <dbReference type="EMBL" id="MRS62421.1"/>
    </source>
</evidence>
<reference evidence="2 3" key="1">
    <citation type="journal article" date="2018" name="Antonie Van Leeuwenhoek">
        <title>Larkinella terrae sp. nov., isolated from soil on Jeju Island, South Korea.</title>
        <authorList>
            <person name="Ten L.N."/>
            <person name="Jeon J."/>
            <person name="Park S.J."/>
            <person name="Park S."/>
            <person name="Lee S.Y."/>
            <person name="Kim M.K."/>
            <person name="Jung H.Y."/>
        </authorList>
    </citation>
    <scope>NUCLEOTIDE SEQUENCE [LARGE SCALE GENOMIC DNA]</scope>
    <source>
        <strain evidence="2 3">KCTC 52001</strain>
    </source>
</reference>
<comment type="caution">
    <text evidence="2">The sequence shown here is derived from an EMBL/GenBank/DDBJ whole genome shotgun (WGS) entry which is preliminary data.</text>
</comment>
<dbReference type="AlphaFoldDB" id="A0A7K0ELK7"/>
<sequence length="238" mass="26610">MQPNLSHLYENPPIWLSLCFGGILIITLAVFYAALRQAVPTKAGFILFGILTWLAVLLALAQSDFFLKTDAVPPRFFMVILPPFTLILALFLTKNSRRFLDQLPIQTLTWLNTIRVPVELALYGLFIHHFIPELMTFEGRNFDILSGLTAPLAAYWASQNTAAARRKLLIWNILALLLLINIVTHAVLAAPLPIQQLAFDQPNVGVLKFPFVGLPGVVVPLVLFGHLVSIRQLTKKHL</sequence>
<feature type="transmembrane region" description="Helical" evidence="1">
    <location>
        <begin position="168"/>
        <end position="189"/>
    </location>
</feature>
<organism evidence="2 3">
    <name type="scientific">Larkinella terrae</name>
    <dbReference type="NCBI Taxonomy" id="2025311"/>
    <lineage>
        <taxon>Bacteria</taxon>
        <taxon>Pseudomonadati</taxon>
        <taxon>Bacteroidota</taxon>
        <taxon>Cytophagia</taxon>
        <taxon>Cytophagales</taxon>
        <taxon>Spirosomataceae</taxon>
        <taxon>Larkinella</taxon>
    </lineage>
</organism>
<proteinExistence type="predicted"/>
<evidence type="ECO:0000313" key="3">
    <source>
        <dbReference type="Proteomes" id="UP000441754"/>
    </source>
</evidence>
<dbReference type="EMBL" id="WJXZ01000007">
    <property type="protein sequence ID" value="MRS62421.1"/>
    <property type="molecule type" value="Genomic_DNA"/>
</dbReference>
<dbReference type="RefSeq" id="WP_154175794.1">
    <property type="nucleotide sequence ID" value="NZ_WJXZ01000007.1"/>
</dbReference>
<name>A0A7K0ELK7_9BACT</name>
<feature type="transmembrane region" description="Helical" evidence="1">
    <location>
        <begin position="14"/>
        <end position="33"/>
    </location>
</feature>
<keyword evidence="1" id="KW-0472">Membrane</keyword>
<dbReference type="OrthoDB" id="675847at2"/>
<keyword evidence="1" id="KW-1133">Transmembrane helix</keyword>
<accession>A0A7K0ELK7</accession>
<keyword evidence="1" id="KW-0812">Transmembrane</keyword>